<sequence>MRLLVWAVLIYVGYKIVRGFVSDRKKDEPAPPPEPVREETYQDPVCGVYVTEEDAVIGRHEGERLHFCSMECLEKYRQQLESK</sequence>
<organism evidence="1 2">
    <name type="scientific">Geobacter soli</name>
    <dbReference type="NCBI Taxonomy" id="1510391"/>
    <lineage>
        <taxon>Bacteria</taxon>
        <taxon>Pseudomonadati</taxon>
        <taxon>Thermodesulfobacteriota</taxon>
        <taxon>Desulfuromonadia</taxon>
        <taxon>Geobacterales</taxon>
        <taxon>Geobacteraceae</taxon>
        <taxon>Geobacter</taxon>
    </lineage>
</organism>
<gene>
    <name evidence="1" type="ORF">SE37_12100</name>
</gene>
<comment type="caution">
    <text evidence="1">The sequence shown here is derived from an EMBL/GenBank/DDBJ whole genome shotgun (WGS) entry which is preliminary data.</text>
</comment>
<dbReference type="AlphaFoldDB" id="A0A0C1QT88"/>
<keyword evidence="2" id="KW-1185">Reference proteome</keyword>
<accession>A0A0C1QT88</accession>
<evidence type="ECO:0000313" key="2">
    <source>
        <dbReference type="Proteomes" id="UP000031433"/>
    </source>
</evidence>
<evidence type="ECO:0000313" key="1">
    <source>
        <dbReference type="EMBL" id="KIE44217.1"/>
    </source>
</evidence>
<dbReference type="EMBL" id="JXBL01000001">
    <property type="protein sequence ID" value="KIE44217.1"/>
    <property type="molecule type" value="Genomic_DNA"/>
</dbReference>
<protein>
    <submittedName>
        <fullName evidence="1">Transcriptional regulator</fullName>
    </submittedName>
</protein>
<dbReference type="Proteomes" id="UP000031433">
    <property type="component" value="Unassembled WGS sequence"/>
</dbReference>
<proteinExistence type="predicted"/>
<dbReference type="RefSeq" id="WP_039648374.1">
    <property type="nucleotide sequence ID" value="NZ_JXBL01000001.1"/>
</dbReference>
<reference evidence="1 2" key="1">
    <citation type="submission" date="2015-01" db="EMBL/GenBank/DDBJ databases">
        <title>Genome sequence of the anaerobic bacterium Geobacter soli GSS01, a dissimilatory Fe(III) reducer from soil.</title>
        <authorList>
            <person name="Yang G."/>
            <person name="Zhou S."/>
        </authorList>
    </citation>
    <scope>NUCLEOTIDE SEQUENCE [LARGE SCALE GENOMIC DNA]</scope>
    <source>
        <strain evidence="1 2">GSS01</strain>
    </source>
</reference>
<name>A0A0C1QT88_9BACT</name>